<dbReference type="InterPro" id="IPR053927">
    <property type="entry name" value="FlgK_helical"/>
</dbReference>
<dbReference type="eggNOG" id="COG4786">
    <property type="taxonomic scope" value="Bacteria"/>
</dbReference>
<keyword evidence="6 7" id="KW-0975">Bacterial flagellum</keyword>
<dbReference type="Pfam" id="PF00460">
    <property type="entry name" value="Flg_bb_rod"/>
    <property type="match status" value="1"/>
</dbReference>
<protein>
    <recommendedName>
        <fullName evidence="4 7">Flagellar hook-associated protein 1</fullName>
        <shortName evidence="7">HAP1</shortName>
    </recommendedName>
</protein>
<dbReference type="InterPro" id="IPR010930">
    <property type="entry name" value="Flg_bb/hook_C_dom"/>
</dbReference>
<comment type="subcellular location">
    <subcellularLocation>
        <location evidence="1 7">Bacterial flagellum</location>
    </subcellularLocation>
    <subcellularLocation>
        <location evidence="2 7">Secreted</location>
    </subcellularLocation>
</comment>
<dbReference type="GO" id="GO:0005198">
    <property type="term" value="F:structural molecule activity"/>
    <property type="evidence" value="ECO:0007669"/>
    <property type="project" value="UniProtKB-UniRule"/>
</dbReference>
<feature type="domain" description="Flagellar hook-associated protein FlgK helical" evidence="10">
    <location>
        <begin position="102"/>
        <end position="331"/>
    </location>
</feature>
<dbReference type="KEGG" id="tjr:TherJR_2798"/>
<dbReference type="Pfam" id="PF22638">
    <property type="entry name" value="FlgK_D1"/>
    <property type="match status" value="1"/>
</dbReference>
<gene>
    <name evidence="7" type="primary">flgK</name>
    <name evidence="11" type="ordered locus">TherJR_2798</name>
</gene>
<dbReference type="Pfam" id="PF06429">
    <property type="entry name" value="Flg_bbr_C"/>
    <property type="match status" value="1"/>
</dbReference>
<evidence type="ECO:0000256" key="6">
    <source>
        <dbReference type="ARBA" id="ARBA00023143"/>
    </source>
</evidence>
<keyword evidence="12" id="KW-1185">Reference proteome</keyword>
<dbReference type="eggNOG" id="COG1256">
    <property type="taxonomic scope" value="Bacteria"/>
</dbReference>
<keyword evidence="11" id="KW-0969">Cilium</keyword>
<dbReference type="PANTHER" id="PTHR30033">
    <property type="entry name" value="FLAGELLAR HOOK-ASSOCIATED PROTEIN 1"/>
    <property type="match status" value="1"/>
</dbReference>
<accession>D5XCV4</accession>
<reference evidence="11 12" key="1">
    <citation type="submission" date="2010-05" db="EMBL/GenBank/DDBJ databases">
        <title>Complete sequence of Thermincola sp. JR.</title>
        <authorList>
            <consortium name="US DOE Joint Genome Institute"/>
            <person name="Lucas S."/>
            <person name="Copeland A."/>
            <person name="Lapidus A."/>
            <person name="Cheng J.-F."/>
            <person name="Bruce D."/>
            <person name="Goodwin L."/>
            <person name="Pitluck S."/>
            <person name="Chertkov O."/>
            <person name="Detter J.C."/>
            <person name="Han C."/>
            <person name="Tapia R."/>
            <person name="Land M."/>
            <person name="Hauser L."/>
            <person name="Kyrpides N."/>
            <person name="Mikhailova N."/>
            <person name="Hazen T.C."/>
            <person name="Woyke T."/>
        </authorList>
    </citation>
    <scope>NUCLEOTIDE SEQUENCE [LARGE SCALE GENOMIC DNA]</scope>
    <source>
        <strain evidence="11 12">JR</strain>
    </source>
</reference>
<organism evidence="11 12">
    <name type="scientific">Thermincola potens (strain JR)</name>
    <dbReference type="NCBI Taxonomy" id="635013"/>
    <lineage>
        <taxon>Bacteria</taxon>
        <taxon>Bacillati</taxon>
        <taxon>Bacillota</taxon>
        <taxon>Clostridia</taxon>
        <taxon>Eubacteriales</taxon>
        <taxon>Thermincolaceae</taxon>
        <taxon>Thermincola</taxon>
    </lineage>
</organism>
<evidence type="ECO:0000259" key="10">
    <source>
        <dbReference type="Pfam" id="PF22638"/>
    </source>
</evidence>
<evidence type="ECO:0000256" key="3">
    <source>
        <dbReference type="ARBA" id="ARBA00009677"/>
    </source>
</evidence>
<dbReference type="GO" id="GO:0044780">
    <property type="term" value="P:bacterial-type flagellum assembly"/>
    <property type="evidence" value="ECO:0007669"/>
    <property type="project" value="InterPro"/>
</dbReference>
<dbReference type="HOGENOM" id="CLU_012762_1_1_9"/>
<evidence type="ECO:0000313" key="11">
    <source>
        <dbReference type="EMBL" id="ADG83630.1"/>
    </source>
</evidence>
<dbReference type="SUPFAM" id="SSF64518">
    <property type="entry name" value="Phase 1 flagellin"/>
    <property type="match status" value="1"/>
</dbReference>
<evidence type="ECO:0000256" key="7">
    <source>
        <dbReference type="RuleBase" id="RU362065"/>
    </source>
</evidence>
<evidence type="ECO:0000256" key="4">
    <source>
        <dbReference type="ARBA" id="ARBA00016244"/>
    </source>
</evidence>
<dbReference type="PANTHER" id="PTHR30033:SF1">
    <property type="entry name" value="FLAGELLAR HOOK-ASSOCIATED PROTEIN 1"/>
    <property type="match status" value="1"/>
</dbReference>
<keyword evidence="11" id="KW-0966">Cell projection</keyword>
<evidence type="ECO:0000259" key="9">
    <source>
        <dbReference type="Pfam" id="PF06429"/>
    </source>
</evidence>
<name>D5XCV4_THEPJ</name>
<dbReference type="AlphaFoldDB" id="D5XCV4"/>
<dbReference type="STRING" id="635013.TherJR_2798"/>
<comment type="similarity">
    <text evidence="3 7">Belongs to the flagella basal body rod proteins family.</text>
</comment>
<dbReference type="RefSeq" id="WP_013121620.1">
    <property type="nucleotide sequence ID" value="NC_014152.1"/>
</dbReference>
<dbReference type="GO" id="GO:0009424">
    <property type="term" value="C:bacterial-type flagellum hook"/>
    <property type="evidence" value="ECO:0007669"/>
    <property type="project" value="UniProtKB-UniRule"/>
</dbReference>
<evidence type="ECO:0000259" key="8">
    <source>
        <dbReference type="Pfam" id="PF00460"/>
    </source>
</evidence>
<dbReference type="NCBIfam" id="TIGR02492">
    <property type="entry name" value="flgK_ends"/>
    <property type="match status" value="1"/>
</dbReference>
<dbReference type="PRINTS" id="PR01005">
    <property type="entry name" value="FLGHOOKAP1"/>
</dbReference>
<keyword evidence="11" id="KW-0282">Flagellum</keyword>
<feature type="domain" description="Flagellar basal body rod protein N-terminal" evidence="8">
    <location>
        <begin position="8"/>
        <end position="37"/>
    </location>
</feature>
<sequence>MRSTFFGLNIGRQALQAQQRALDVTAHNIANANTEGFSRQRAVMATTTPFAYPSVNRPIGAGQIGTGVMVEEVKRMRDSFIDLQVRQEVNKTGEWETKNNSLQKLEVIFNEPSDAGLRTVLDQFWEAWQELSKKPELEAVRSLVRQRGIAVAETFNHLDGQLTDLAEDLDASIKIKVDEINNIAGQIDALNDQIVRIEVQGDNANDLRDKRDLLLDELSKIVQITVKEDNSGSVTVSIGGRALVSVAGVSKISAVPNGANNGYVDLQWAVDGTAVSVQSGSIKGMLDMRDTTIPSYRQQLDDLANALVTSLNAVHVAGYGLNKTANGINFFDAAGTTAATISIDAAILGDLDNIAAASTAADPLASPSVENSGDGSNALNIAELKHQALLGTATIDDYYRGMVAQLGVEAQESSRMVENQNLLLSQLENRRQEVSGVSLDEEMTNMIKFQHAYNAAARTITAMDEMLDTIVNRLGLVGR</sequence>
<dbReference type="OrthoDB" id="9802553at2"/>
<dbReference type="InterPro" id="IPR002371">
    <property type="entry name" value="FlgK"/>
</dbReference>
<keyword evidence="5 7" id="KW-0964">Secreted</keyword>
<evidence type="ECO:0000256" key="2">
    <source>
        <dbReference type="ARBA" id="ARBA00004613"/>
    </source>
</evidence>
<dbReference type="GO" id="GO:0005576">
    <property type="term" value="C:extracellular region"/>
    <property type="evidence" value="ECO:0007669"/>
    <property type="project" value="UniProtKB-SubCell"/>
</dbReference>
<dbReference type="EMBL" id="CP002028">
    <property type="protein sequence ID" value="ADG83630.1"/>
    <property type="molecule type" value="Genomic_DNA"/>
</dbReference>
<dbReference type="InterPro" id="IPR001444">
    <property type="entry name" value="Flag_bb_rod_N"/>
</dbReference>
<evidence type="ECO:0000313" key="12">
    <source>
        <dbReference type="Proteomes" id="UP000002377"/>
    </source>
</evidence>
<dbReference type="Proteomes" id="UP000002377">
    <property type="component" value="Chromosome"/>
</dbReference>
<evidence type="ECO:0000256" key="1">
    <source>
        <dbReference type="ARBA" id="ARBA00004365"/>
    </source>
</evidence>
<feature type="domain" description="Flagellar basal-body/hook protein C-terminal" evidence="9">
    <location>
        <begin position="432"/>
        <end position="472"/>
    </location>
</feature>
<evidence type="ECO:0000256" key="5">
    <source>
        <dbReference type="ARBA" id="ARBA00022525"/>
    </source>
</evidence>
<proteinExistence type="inferred from homology"/>